<evidence type="ECO:0000313" key="2">
    <source>
        <dbReference type="EMBL" id="CAH9136797.1"/>
    </source>
</evidence>
<name>A0AAV0FMD2_9ASTE</name>
<dbReference type="EMBL" id="CAMAPF010000996">
    <property type="protein sequence ID" value="CAH9136797.1"/>
    <property type="molecule type" value="Genomic_DNA"/>
</dbReference>
<evidence type="ECO:0000313" key="3">
    <source>
        <dbReference type="Proteomes" id="UP001152523"/>
    </source>
</evidence>
<reference evidence="2" key="1">
    <citation type="submission" date="2022-07" db="EMBL/GenBank/DDBJ databases">
        <authorList>
            <person name="Macas J."/>
            <person name="Novak P."/>
            <person name="Neumann P."/>
        </authorList>
    </citation>
    <scope>NUCLEOTIDE SEQUENCE</scope>
</reference>
<evidence type="ECO:0000256" key="1">
    <source>
        <dbReference type="SAM" id="MobiDB-lite"/>
    </source>
</evidence>
<protein>
    <submittedName>
        <fullName evidence="2">Uncharacterized protein</fullName>
    </submittedName>
</protein>
<dbReference type="Proteomes" id="UP001152523">
    <property type="component" value="Unassembled WGS sequence"/>
</dbReference>
<gene>
    <name evidence="2" type="ORF">CEPIT_LOCUS35546</name>
</gene>
<sequence>MDPITIAVYNHHRALLQALIEENKRLRMRKIMHDCLDNPALLNQLSREQLLRLLPVIHSSIEEVEKRQQELMAASKTKEEEDPSPSSSSVVADDHHDEK</sequence>
<proteinExistence type="predicted"/>
<keyword evidence="3" id="KW-1185">Reference proteome</keyword>
<organism evidence="2 3">
    <name type="scientific">Cuscuta epithymum</name>
    <dbReference type="NCBI Taxonomy" id="186058"/>
    <lineage>
        <taxon>Eukaryota</taxon>
        <taxon>Viridiplantae</taxon>
        <taxon>Streptophyta</taxon>
        <taxon>Embryophyta</taxon>
        <taxon>Tracheophyta</taxon>
        <taxon>Spermatophyta</taxon>
        <taxon>Magnoliopsida</taxon>
        <taxon>eudicotyledons</taxon>
        <taxon>Gunneridae</taxon>
        <taxon>Pentapetalae</taxon>
        <taxon>asterids</taxon>
        <taxon>lamiids</taxon>
        <taxon>Solanales</taxon>
        <taxon>Convolvulaceae</taxon>
        <taxon>Cuscuteae</taxon>
        <taxon>Cuscuta</taxon>
        <taxon>Cuscuta subgen. Cuscuta</taxon>
    </lineage>
</organism>
<feature type="region of interest" description="Disordered" evidence="1">
    <location>
        <begin position="66"/>
        <end position="99"/>
    </location>
</feature>
<dbReference type="AlphaFoldDB" id="A0AAV0FMD2"/>
<comment type="caution">
    <text evidence="2">The sequence shown here is derived from an EMBL/GenBank/DDBJ whole genome shotgun (WGS) entry which is preliminary data.</text>
</comment>
<accession>A0AAV0FMD2</accession>